<keyword evidence="2" id="KW-1185">Reference proteome</keyword>
<evidence type="ECO:0000313" key="2">
    <source>
        <dbReference type="Proteomes" id="UP001549076"/>
    </source>
</evidence>
<dbReference type="Proteomes" id="UP001549076">
    <property type="component" value="Unassembled WGS sequence"/>
</dbReference>
<sequence>MIPRRWKVIETVREKFSCSDCEAITEPPAPFSTSRSFSLARRASSSQTVTVAVT</sequence>
<organism evidence="1 2">
    <name type="scientific">Aquamicrobium terrae</name>
    <dbReference type="NCBI Taxonomy" id="1324945"/>
    <lineage>
        <taxon>Bacteria</taxon>
        <taxon>Pseudomonadati</taxon>
        <taxon>Pseudomonadota</taxon>
        <taxon>Alphaproteobacteria</taxon>
        <taxon>Hyphomicrobiales</taxon>
        <taxon>Phyllobacteriaceae</taxon>
        <taxon>Aquamicrobium</taxon>
    </lineage>
</organism>
<protein>
    <submittedName>
        <fullName evidence="1">Transposase</fullName>
    </submittedName>
</protein>
<comment type="caution">
    <text evidence="1">The sequence shown here is derived from an EMBL/GenBank/DDBJ whole genome shotgun (WGS) entry which is preliminary data.</text>
</comment>
<dbReference type="EMBL" id="JBEPML010000003">
    <property type="protein sequence ID" value="MET3791053.1"/>
    <property type="molecule type" value="Genomic_DNA"/>
</dbReference>
<accession>A0ABV2MW68</accession>
<name>A0ABV2MW68_9HYPH</name>
<evidence type="ECO:0000313" key="1">
    <source>
        <dbReference type="EMBL" id="MET3791053.1"/>
    </source>
</evidence>
<gene>
    <name evidence="1" type="ORF">ABID37_001256</name>
</gene>
<proteinExistence type="predicted"/>
<reference evidence="1 2" key="1">
    <citation type="submission" date="2024-06" db="EMBL/GenBank/DDBJ databases">
        <title>Genomic Encyclopedia of Type Strains, Phase IV (KMG-IV): sequencing the most valuable type-strain genomes for metagenomic binning, comparative biology and taxonomic classification.</title>
        <authorList>
            <person name="Goeker M."/>
        </authorList>
    </citation>
    <scope>NUCLEOTIDE SEQUENCE [LARGE SCALE GENOMIC DNA]</scope>
    <source>
        <strain evidence="1 2">DSM 27865</strain>
    </source>
</reference>